<dbReference type="AlphaFoldDB" id="A0AAD3CTX9"/>
<keyword evidence="2 8" id="KW-0812">Transmembrane</keyword>
<evidence type="ECO:0000256" key="4">
    <source>
        <dbReference type="ARBA" id="ARBA00022989"/>
    </source>
</evidence>
<dbReference type="SUPFAM" id="SSF55073">
    <property type="entry name" value="Nucleotide cyclase"/>
    <property type="match status" value="1"/>
</dbReference>
<evidence type="ECO:0000259" key="10">
    <source>
        <dbReference type="PROSITE" id="PS50125"/>
    </source>
</evidence>
<evidence type="ECO:0008006" key="13">
    <source>
        <dbReference type="Google" id="ProtNLM"/>
    </source>
</evidence>
<dbReference type="InterPro" id="IPR029787">
    <property type="entry name" value="Nucleotide_cyclase"/>
</dbReference>
<reference evidence="11 12" key="1">
    <citation type="journal article" date="2021" name="Sci. Rep.">
        <title>The genome of the diatom Chaetoceros tenuissimus carries an ancient integrated fragment of an extant virus.</title>
        <authorList>
            <person name="Hongo Y."/>
            <person name="Kimura K."/>
            <person name="Takaki Y."/>
            <person name="Yoshida Y."/>
            <person name="Baba S."/>
            <person name="Kobayashi G."/>
            <person name="Nagasaki K."/>
            <person name="Hano T."/>
            <person name="Tomaru Y."/>
        </authorList>
    </citation>
    <scope>NUCLEOTIDE SEQUENCE [LARGE SCALE GENOMIC DNA]</scope>
    <source>
        <strain evidence="11 12">NIES-3715</strain>
    </source>
</reference>
<dbReference type="GO" id="GO:0009190">
    <property type="term" value="P:cyclic nucleotide biosynthetic process"/>
    <property type="evidence" value="ECO:0007669"/>
    <property type="project" value="InterPro"/>
</dbReference>
<dbReference type="SUPFAM" id="SSF55785">
    <property type="entry name" value="PYP-like sensor domain (PAS domain)"/>
    <property type="match status" value="3"/>
</dbReference>
<evidence type="ECO:0000313" key="12">
    <source>
        <dbReference type="Proteomes" id="UP001054902"/>
    </source>
</evidence>
<sequence>MAQMNKADSIRDIVTIDPFVHIDSCGVILSANEACCNCFGYSSDELVGKNISLLMPEPYASQHAKYISNYLETGVRKVVPRVGRKLQGLKRDGNTFPMFLTLTEIFNEETGTREWIGIMRNLSAELEGEQLLNAMKNLVESSMDPIVQISCDGTIRLANPACCKFFQYEREELVGNNISMLMPEPFASRHSQFIQNYLISGVAKVVEQGRRGRSLPGMRKDGTTFPMFLTLSEATLNGEKVFNGIMRSLSAEEEERQVLKAMIDSCVDPIVVITTQGVIERCNPACTEVFGYTKEELLGHSVTLLMPNSHATHHQSYLDKYMASNRRKQAMSGESESYVVGKGRNVTGQRKDGSTFPILLTVSEFEVSSTNSNRHGFIGIMRDMEDKERAATSELEREKSEALLMNVLPHHICQRLKAQKGQECIQIADNYENVSICFADIVGFTQFASDRTPMEVVHYLNKVFRDFDMLVDKYNLEKIKTIGDAYMAVAGLDGDPDHVYKSIQFALDMLDAVKRLNAEISKDDDGGNNKFGIRVGLHTGSVVAGVVGTKRRFFDLWGDAVNIASRMESSGIENCIHCTTAVATEAIKYPYEFIVIPRGSLEVKGKGLMNTFLLAPTAKEKVTRERLQEHKATRRRESYMIHKRLAEEFDFNLEEGKKSSTINSSLAFFGAFLLGIIVSYFALKMQNGVNEL</sequence>
<dbReference type="Gene3D" id="3.30.70.1230">
    <property type="entry name" value="Nucleotide cyclase"/>
    <property type="match status" value="1"/>
</dbReference>
<feature type="domain" description="Guanylate cyclase" evidence="10">
    <location>
        <begin position="435"/>
        <end position="568"/>
    </location>
</feature>
<feature type="domain" description="PAS" evidence="9">
    <location>
        <begin position="131"/>
        <end position="201"/>
    </location>
</feature>
<dbReference type="PROSITE" id="PS50112">
    <property type="entry name" value="PAS"/>
    <property type="match status" value="3"/>
</dbReference>
<name>A0AAD3CTX9_9STRA</name>
<dbReference type="PROSITE" id="PS00452">
    <property type="entry name" value="GUANYLATE_CYCLASE_1"/>
    <property type="match status" value="1"/>
</dbReference>
<dbReference type="CDD" id="cd00130">
    <property type="entry name" value="PAS"/>
    <property type="match status" value="3"/>
</dbReference>
<evidence type="ECO:0000256" key="6">
    <source>
        <dbReference type="ARBA" id="ARBA00023239"/>
    </source>
</evidence>
<dbReference type="GO" id="GO:0035556">
    <property type="term" value="P:intracellular signal transduction"/>
    <property type="evidence" value="ECO:0007669"/>
    <property type="project" value="InterPro"/>
</dbReference>
<dbReference type="GO" id="GO:0016020">
    <property type="term" value="C:membrane"/>
    <property type="evidence" value="ECO:0007669"/>
    <property type="project" value="UniProtKB-SubCell"/>
</dbReference>
<comment type="similarity">
    <text evidence="7">Belongs to the adenylyl cyclase class-4/guanylyl cyclase family.</text>
</comment>
<accession>A0AAD3CTX9</accession>
<comment type="caution">
    <text evidence="11">The sequence shown here is derived from an EMBL/GenBank/DDBJ whole genome shotgun (WGS) entry which is preliminary data.</text>
</comment>
<dbReference type="Proteomes" id="UP001054902">
    <property type="component" value="Unassembled WGS sequence"/>
</dbReference>
<evidence type="ECO:0000256" key="2">
    <source>
        <dbReference type="ARBA" id="ARBA00022692"/>
    </source>
</evidence>
<dbReference type="PROSITE" id="PS50125">
    <property type="entry name" value="GUANYLATE_CYCLASE_2"/>
    <property type="match status" value="1"/>
</dbReference>
<evidence type="ECO:0000256" key="3">
    <source>
        <dbReference type="ARBA" id="ARBA00022741"/>
    </source>
</evidence>
<dbReference type="GO" id="GO:0000166">
    <property type="term" value="F:nucleotide binding"/>
    <property type="evidence" value="ECO:0007669"/>
    <property type="project" value="UniProtKB-KW"/>
</dbReference>
<dbReference type="Pfam" id="PF00211">
    <property type="entry name" value="Guanylate_cyc"/>
    <property type="match status" value="1"/>
</dbReference>
<feature type="domain" description="PAS" evidence="9">
    <location>
        <begin position="255"/>
        <end position="325"/>
    </location>
</feature>
<evidence type="ECO:0000259" key="9">
    <source>
        <dbReference type="PROSITE" id="PS50112"/>
    </source>
</evidence>
<protein>
    <recommendedName>
        <fullName evidence="13">Guanylate cyclase</fullName>
    </recommendedName>
</protein>
<comment type="subcellular location">
    <subcellularLocation>
        <location evidence="1">Membrane</location>
    </subcellularLocation>
</comment>
<evidence type="ECO:0000256" key="8">
    <source>
        <dbReference type="SAM" id="Phobius"/>
    </source>
</evidence>
<proteinExistence type="inferred from homology"/>
<keyword evidence="5 8" id="KW-0472">Membrane</keyword>
<keyword evidence="4 8" id="KW-1133">Transmembrane helix</keyword>
<dbReference type="Pfam" id="PF13426">
    <property type="entry name" value="PAS_9"/>
    <property type="match status" value="2"/>
</dbReference>
<dbReference type="SMART" id="SM00091">
    <property type="entry name" value="PAS"/>
    <property type="match status" value="3"/>
</dbReference>
<evidence type="ECO:0000256" key="7">
    <source>
        <dbReference type="RuleBase" id="RU000405"/>
    </source>
</evidence>
<dbReference type="PANTHER" id="PTHR11920:SF335">
    <property type="entry name" value="GUANYLATE CYCLASE"/>
    <property type="match status" value="1"/>
</dbReference>
<dbReference type="InterPro" id="IPR001054">
    <property type="entry name" value="A/G_cyclase"/>
</dbReference>
<evidence type="ECO:0000313" key="11">
    <source>
        <dbReference type="EMBL" id="GFH50995.1"/>
    </source>
</evidence>
<evidence type="ECO:0000256" key="5">
    <source>
        <dbReference type="ARBA" id="ARBA00023136"/>
    </source>
</evidence>
<dbReference type="PANTHER" id="PTHR11920">
    <property type="entry name" value="GUANYLYL CYCLASE"/>
    <property type="match status" value="1"/>
</dbReference>
<keyword evidence="12" id="KW-1185">Reference proteome</keyword>
<feature type="transmembrane region" description="Helical" evidence="8">
    <location>
        <begin position="666"/>
        <end position="683"/>
    </location>
</feature>
<gene>
    <name evidence="11" type="ORF">CTEN210_07471</name>
</gene>
<dbReference type="InterPro" id="IPR013767">
    <property type="entry name" value="PAS_fold"/>
</dbReference>
<dbReference type="GO" id="GO:0006355">
    <property type="term" value="P:regulation of DNA-templated transcription"/>
    <property type="evidence" value="ECO:0007669"/>
    <property type="project" value="InterPro"/>
</dbReference>
<dbReference type="NCBIfam" id="TIGR00229">
    <property type="entry name" value="sensory_box"/>
    <property type="match status" value="3"/>
</dbReference>
<dbReference type="InterPro" id="IPR035965">
    <property type="entry name" value="PAS-like_dom_sf"/>
</dbReference>
<evidence type="ECO:0000256" key="1">
    <source>
        <dbReference type="ARBA" id="ARBA00004370"/>
    </source>
</evidence>
<organism evidence="11 12">
    <name type="scientific">Chaetoceros tenuissimus</name>
    <dbReference type="NCBI Taxonomy" id="426638"/>
    <lineage>
        <taxon>Eukaryota</taxon>
        <taxon>Sar</taxon>
        <taxon>Stramenopiles</taxon>
        <taxon>Ochrophyta</taxon>
        <taxon>Bacillariophyta</taxon>
        <taxon>Coscinodiscophyceae</taxon>
        <taxon>Chaetocerotophycidae</taxon>
        <taxon>Chaetocerotales</taxon>
        <taxon>Chaetocerotaceae</taxon>
        <taxon>Chaetoceros</taxon>
    </lineage>
</organism>
<feature type="domain" description="PAS" evidence="9">
    <location>
        <begin position="6"/>
        <end position="74"/>
    </location>
</feature>
<dbReference type="InterPro" id="IPR050401">
    <property type="entry name" value="Cyclic_nucleotide_synthase"/>
</dbReference>
<dbReference type="SMART" id="SM00044">
    <property type="entry name" value="CYCc"/>
    <property type="match status" value="1"/>
</dbReference>
<dbReference type="CDD" id="cd07302">
    <property type="entry name" value="CHD"/>
    <property type="match status" value="1"/>
</dbReference>
<dbReference type="InterPro" id="IPR018297">
    <property type="entry name" value="A/G_cyclase_CS"/>
</dbReference>
<keyword evidence="3" id="KW-0547">Nucleotide-binding</keyword>
<dbReference type="EMBL" id="BLLK01000045">
    <property type="protein sequence ID" value="GFH50995.1"/>
    <property type="molecule type" value="Genomic_DNA"/>
</dbReference>
<dbReference type="Pfam" id="PF00989">
    <property type="entry name" value="PAS"/>
    <property type="match status" value="1"/>
</dbReference>
<dbReference type="InterPro" id="IPR000014">
    <property type="entry name" value="PAS"/>
</dbReference>
<dbReference type="Gene3D" id="3.30.450.20">
    <property type="entry name" value="PAS domain"/>
    <property type="match status" value="3"/>
</dbReference>
<keyword evidence="6 7" id="KW-0456">Lyase</keyword>
<dbReference type="GO" id="GO:0016849">
    <property type="term" value="F:phosphorus-oxygen lyase activity"/>
    <property type="evidence" value="ECO:0007669"/>
    <property type="project" value="InterPro"/>
</dbReference>